<dbReference type="EMBL" id="JAOYFB010000038">
    <property type="protein sequence ID" value="KAK4025988.1"/>
    <property type="molecule type" value="Genomic_DNA"/>
</dbReference>
<organism evidence="1 2">
    <name type="scientific">Daphnia magna</name>
    <dbReference type="NCBI Taxonomy" id="35525"/>
    <lineage>
        <taxon>Eukaryota</taxon>
        <taxon>Metazoa</taxon>
        <taxon>Ecdysozoa</taxon>
        <taxon>Arthropoda</taxon>
        <taxon>Crustacea</taxon>
        <taxon>Branchiopoda</taxon>
        <taxon>Diplostraca</taxon>
        <taxon>Cladocera</taxon>
        <taxon>Anomopoda</taxon>
        <taxon>Daphniidae</taxon>
        <taxon>Daphnia</taxon>
    </lineage>
</organism>
<keyword evidence="2" id="KW-1185">Reference proteome</keyword>
<name>A0ABR0ALJ8_9CRUS</name>
<gene>
    <name evidence="1" type="ORF">OUZ56_015017</name>
</gene>
<sequence length="65" mass="7303">MPPNKVAPIVTREWRELFNQVNPAGCFGSISVIKNAHQHTRSVGRQHDDVWRLGVDGPSTEKPLK</sequence>
<accession>A0ABR0ALJ8</accession>
<dbReference type="Proteomes" id="UP001234178">
    <property type="component" value="Unassembled WGS sequence"/>
</dbReference>
<evidence type="ECO:0000313" key="1">
    <source>
        <dbReference type="EMBL" id="KAK4025988.1"/>
    </source>
</evidence>
<protein>
    <submittedName>
        <fullName evidence="1">Uncharacterized protein</fullName>
    </submittedName>
</protein>
<comment type="caution">
    <text evidence="1">The sequence shown here is derived from an EMBL/GenBank/DDBJ whole genome shotgun (WGS) entry which is preliminary data.</text>
</comment>
<reference evidence="1 2" key="1">
    <citation type="journal article" date="2023" name="Nucleic Acids Res.">
        <title>The hologenome of Daphnia magna reveals possible DNA methylation and microbiome-mediated evolution of the host genome.</title>
        <authorList>
            <person name="Chaturvedi A."/>
            <person name="Li X."/>
            <person name="Dhandapani V."/>
            <person name="Marshall H."/>
            <person name="Kissane S."/>
            <person name="Cuenca-Cambronero M."/>
            <person name="Asole G."/>
            <person name="Calvet F."/>
            <person name="Ruiz-Romero M."/>
            <person name="Marangio P."/>
            <person name="Guigo R."/>
            <person name="Rago D."/>
            <person name="Mirbahai L."/>
            <person name="Eastwood N."/>
            <person name="Colbourne J.K."/>
            <person name="Zhou J."/>
            <person name="Mallon E."/>
            <person name="Orsini L."/>
        </authorList>
    </citation>
    <scope>NUCLEOTIDE SEQUENCE [LARGE SCALE GENOMIC DNA]</scope>
    <source>
        <strain evidence="1">LRV0_1</strain>
    </source>
</reference>
<evidence type="ECO:0000313" key="2">
    <source>
        <dbReference type="Proteomes" id="UP001234178"/>
    </source>
</evidence>
<proteinExistence type="predicted"/>